<dbReference type="GO" id="GO:0008299">
    <property type="term" value="P:isoprenoid biosynthetic process"/>
    <property type="evidence" value="ECO:0007669"/>
    <property type="project" value="InterPro"/>
</dbReference>
<dbReference type="SUPFAM" id="SSF48576">
    <property type="entry name" value="Terpenoid synthases"/>
    <property type="match status" value="1"/>
</dbReference>
<dbReference type="PANTHER" id="PTHR12001:SF69">
    <property type="entry name" value="ALL TRANS-POLYPRENYL-DIPHOSPHATE SYNTHASE PDSS1"/>
    <property type="match status" value="1"/>
</dbReference>
<dbReference type="GO" id="GO:0004659">
    <property type="term" value="F:prenyltransferase activity"/>
    <property type="evidence" value="ECO:0007669"/>
    <property type="project" value="InterPro"/>
</dbReference>
<keyword evidence="4" id="KW-0479">Metal-binding</keyword>
<evidence type="ECO:0000256" key="1">
    <source>
        <dbReference type="ARBA" id="ARBA00001946"/>
    </source>
</evidence>
<keyword evidence="8" id="KW-1185">Reference proteome</keyword>
<dbReference type="Gene3D" id="1.10.600.10">
    <property type="entry name" value="Farnesyl Diphosphate Synthase"/>
    <property type="match status" value="1"/>
</dbReference>
<evidence type="ECO:0000313" key="7">
    <source>
        <dbReference type="EMBL" id="TWF97079.1"/>
    </source>
</evidence>
<organism evidence="7 8">
    <name type="scientific">Kitasatospora viridis</name>
    <dbReference type="NCBI Taxonomy" id="281105"/>
    <lineage>
        <taxon>Bacteria</taxon>
        <taxon>Bacillati</taxon>
        <taxon>Actinomycetota</taxon>
        <taxon>Actinomycetes</taxon>
        <taxon>Kitasatosporales</taxon>
        <taxon>Streptomycetaceae</taxon>
        <taxon>Kitasatospora</taxon>
    </lineage>
</organism>
<evidence type="ECO:0000256" key="2">
    <source>
        <dbReference type="ARBA" id="ARBA00006706"/>
    </source>
</evidence>
<keyword evidence="5" id="KW-0460">Magnesium</keyword>
<dbReference type="InterPro" id="IPR000092">
    <property type="entry name" value="Polyprenyl_synt"/>
</dbReference>
<reference evidence="7 8" key="1">
    <citation type="submission" date="2019-06" db="EMBL/GenBank/DDBJ databases">
        <title>Sequencing the genomes of 1000 actinobacteria strains.</title>
        <authorList>
            <person name="Klenk H.-P."/>
        </authorList>
    </citation>
    <scope>NUCLEOTIDE SEQUENCE [LARGE SCALE GENOMIC DNA]</scope>
    <source>
        <strain evidence="7 8">DSM 44826</strain>
    </source>
</reference>
<dbReference type="SFLD" id="SFLDS00005">
    <property type="entry name" value="Isoprenoid_Synthase_Type_I"/>
    <property type="match status" value="1"/>
</dbReference>
<gene>
    <name evidence="7" type="ORF">FHX73_11854</name>
</gene>
<proteinExistence type="inferred from homology"/>
<protein>
    <submittedName>
        <fullName evidence="7">Heptaprenyl diphosphate synthase</fullName>
    </submittedName>
</protein>
<dbReference type="OrthoDB" id="4497239at2"/>
<evidence type="ECO:0000313" key="8">
    <source>
        <dbReference type="Proteomes" id="UP000317940"/>
    </source>
</evidence>
<accession>A0A561UCK4</accession>
<comment type="cofactor">
    <cofactor evidence="1">
        <name>Mg(2+)</name>
        <dbReference type="ChEBI" id="CHEBI:18420"/>
    </cofactor>
</comment>
<evidence type="ECO:0000256" key="5">
    <source>
        <dbReference type="ARBA" id="ARBA00022842"/>
    </source>
</evidence>
<dbReference type="CDD" id="cd00685">
    <property type="entry name" value="Trans_IPPS_HT"/>
    <property type="match status" value="1"/>
</dbReference>
<keyword evidence="3 6" id="KW-0808">Transferase</keyword>
<dbReference type="Proteomes" id="UP000317940">
    <property type="component" value="Unassembled WGS sequence"/>
</dbReference>
<evidence type="ECO:0000256" key="6">
    <source>
        <dbReference type="RuleBase" id="RU004466"/>
    </source>
</evidence>
<comment type="similarity">
    <text evidence="2 6">Belongs to the FPP/GGPP synthase family.</text>
</comment>
<name>A0A561UCK4_9ACTN</name>
<dbReference type="InterPro" id="IPR008949">
    <property type="entry name" value="Isoprenoid_synthase_dom_sf"/>
</dbReference>
<dbReference type="GO" id="GO:0046872">
    <property type="term" value="F:metal ion binding"/>
    <property type="evidence" value="ECO:0007669"/>
    <property type="project" value="UniProtKB-KW"/>
</dbReference>
<dbReference type="AlphaFoldDB" id="A0A561UCK4"/>
<evidence type="ECO:0000256" key="4">
    <source>
        <dbReference type="ARBA" id="ARBA00022723"/>
    </source>
</evidence>
<dbReference type="EMBL" id="VIWT01000001">
    <property type="protein sequence ID" value="TWF97079.1"/>
    <property type="molecule type" value="Genomic_DNA"/>
</dbReference>
<evidence type="ECO:0000256" key="3">
    <source>
        <dbReference type="ARBA" id="ARBA00022679"/>
    </source>
</evidence>
<sequence>MAPTGPTGPTGPSQEFPQLLGDLSRVHDRVIKELTLDDADFEEALQHLLRRPGKFLRPALALTAAYLVGGDAPAAEQVVTAGAAVELLHTATLYHDDLCDQAVVRRGRPTVNARYGDSTALVLGDYLLSTALGLAASLGPEAAAAGVRCAQRICLGQLTELREAGRTDRSVHSYLAAIAGKTAALTSYSALLGAIAAGADERQRTAIAAFGHHLGLAFQIWNDLGDLHGPAEAGEPGKGRDLWNGVYTLPVLYGLESAGDALRPLLGPELSEDAAAEVAEVLRRSGAVARAAEAADEHLRTAFGHLDGLGDAARGGVTALRGALGGLLPELADFVGAAAGANGRRTEGT</sequence>
<comment type="caution">
    <text evidence="7">The sequence shown here is derived from an EMBL/GenBank/DDBJ whole genome shotgun (WGS) entry which is preliminary data.</text>
</comment>
<dbReference type="PANTHER" id="PTHR12001">
    <property type="entry name" value="GERANYLGERANYL PYROPHOSPHATE SYNTHASE"/>
    <property type="match status" value="1"/>
</dbReference>
<dbReference type="Pfam" id="PF00348">
    <property type="entry name" value="polyprenyl_synt"/>
    <property type="match status" value="1"/>
</dbReference>
<dbReference type="RefSeq" id="WP_145903352.1">
    <property type="nucleotide sequence ID" value="NZ_BAAAMZ010000039.1"/>
</dbReference>